<evidence type="ECO:0000313" key="2">
    <source>
        <dbReference type="Proteomes" id="UP000789860"/>
    </source>
</evidence>
<accession>A0ACA9NLC1</accession>
<comment type="caution">
    <text evidence="1">The sequence shown here is derived from an EMBL/GenBank/DDBJ whole genome shotgun (WGS) entry which is preliminary data.</text>
</comment>
<keyword evidence="2" id="KW-1185">Reference proteome</keyword>
<gene>
    <name evidence="1" type="ORF">SCALOS_LOCUS9162</name>
</gene>
<dbReference type="EMBL" id="CAJVPM010027066">
    <property type="protein sequence ID" value="CAG8664732.1"/>
    <property type="molecule type" value="Genomic_DNA"/>
</dbReference>
<reference evidence="1" key="1">
    <citation type="submission" date="2021-06" db="EMBL/GenBank/DDBJ databases">
        <authorList>
            <person name="Kallberg Y."/>
            <person name="Tangrot J."/>
            <person name="Rosling A."/>
        </authorList>
    </citation>
    <scope>NUCLEOTIDE SEQUENCE</scope>
    <source>
        <strain evidence="1">AU212A</strain>
    </source>
</reference>
<proteinExistence type="predicted"/>
<dbReference type="Proteomes" id="UP000789860">
    <property type="component" value="Unassembled WGS sequence"/>
</dbReference>
<feature type="non-terminal residue" evidence="1">
    <location>
        <position position="195"/>
    </location>
</feature>
<name>A0ACA9NLC1_9GLOM</name>
<protein>
    <submittedName>
        <fullName evidence="1">3888_t:CDS:1</fullName>
    </submittedName>
</protein>
<organism evidence="1 2">
    <name type="scientific">Scutellospora calospora</name>
    <dbReference type="NCBI Taxonomy" id="85575"/>
    <lineage>
        <taxon>Eukaryota</taxon>
        <taxon>Fungi</taxon>
        <taxon>Fungi incertae sedis</taxon>
        <taxon>Mucoromycota</taxon>
        <taxon>Glomeromycotina</taxon>
        <taxon>Glomeromycetes</taxon>
        <taxon>Diversisporales</taxon>
        <taxon>Gigasporaceae</taxon>
        <taxon>Scutellospora</taxon>
    </lineage>
</organism>
<sequence>NIKTVFINNGDVQISNPVFSELNIDSSTSISSQEGMIGFTDPVLLRDLNSIFTKKSDIYSLGMIMWSITSAKLPFQNFKNQTALINHILNNAREDPFDGTPQAFLNIYQRCWQLNSDERPTAKEVYFELERISQEMRPQLETIPQKVRPQLETIPQKVRSQHETVQQGVHSQLETIQQVNSQLETIPPKKPLKID</sequence>
<evidence type="ECO:0000313" key="1">
    <source>
        <dbReference type="EMBL" id="CAG8664732.1"/>
    </source>
</evidence>
<feature type="non-terminal residue" evidence="1">
    <location>
        <position position="1"/>
    </location>
</feature>